<dbReference type="InterPro" id="IPR036291">
    <property type="entry name" value="NAD(P)-bd_dom_sf"/>
</dbReference>
<reference evidence="2 3" key="1">
    <citation type="submission" date="2016-01" db="EMBL/GenBank/DDBJ databases">
        <title>The draft genome sequence of Aquimarina sp. RZW4-3-2.</title>
        <authorList>
            <person name="Wang Y."/>
        </authorList>
    </citation>
    <scope>NUCLEOTIDE SEQUENCE [LARGE SCALE GENOMIC DNA]</scope>
    <source>
        <strain evidence="2 3">RZW4-3-2</strain>
    </source>
</reference>
<evidence type="ECO:0000256" key="1">
    <source>
        <dbReference type="ARBA" id="ARBA00006484"/>
    </source>
</evidence>
<dbReference type="Gene3D" id="3.40.50.720">
    <property type="entry name" value="NAD(P)-binding Rossmann-like Domain"/>
    <property type="match status" value="1"/>
</dbReference>
<dbReference type="OrthoDB" id="9803333at2"/>
<dbReference type="AlphaFoldDB" id="A0A163BJ12"/>
<dbReference type="InterPro" id="IPR020904">
    <property type="entry name" value="Sc_DH/Rdtase_CS"/>
</dbReference>
<name>A0A163BJ12_9FLAO</name>
<evidence type="ECO:0000313" key="2">
    <source>
        <dbReference type="EMBL" id="KZS41450.1"/>
    </source>
</evidence>
<protein>
    <recommendedName>
        <fullName evidence="4">Short-chain dehydrogenase</fullName>
    </recommendedName>
</protein>
<dbReference type="SUPFAM" id="SSF51735">
    <property type="entry name" value="NAD(P)-binding Rossmann-fold domains"/>
    <property type="match status" value="1"/>
</dbReference>
<proteinExistence type="inferred from homology"/>
<dbReference type="CDD" id="cd05233">
    <property type="entry name" value="SDR_c"/>
    <property type="match status" value="1"/>
</dbReference>
<dbReference type="PANTHER" id="PTHR43975">
    <property type="entry name" value="ZGC:101858"/>
    <property type="match status" value="1"/>
</dbReference>
<dbReference type="PANTHER" id="PTHR43975:SF2">
    <property type="entry name" value="EG:BACR7A4.14 PROTEIN-RELATED"/>
    <property type="match status" value="1"/>
</dbReference>
<evidence type="ECO:0008006" key="4">
    <source>
        <dbReference type="Google" id="ProtNLM"/>
    </source>
</evidence>
<dbReference type="InterPro" id="IPR002347">
    <property type="entry name" value="SDR_fam"/>
</dbReference>
<keyword evidence="3" id="KW-1185">Reference proteome</keyword>
<gene>
    <name evidence="2" type="ORF">AWE51_22365</name>
</gene>
<comment type="similarity">
    <text evidence="1">Belongs to the short-chain dehydrogenases/reductases (SDR) family.</text>
</comment>
<dbReference type="PRINTS" id="PR00080">
    <property type="entry name" value="SDRFAMILY"/>
</dbReference>
<accession>A0A163BJ12</accession>
<sequence>MDTMFSLKEKTIVVTGASSGIGKCTSIAISKAGGRVVLIGRNEDRLIETFNKLEGIGHSYYTFDLLNFSEIKSLVSRIVTENGKIDGLVNSAGVESTVPLKVLSYKNLEETFKINVFSGIELTKHFSNKKNFSSKGSIIFLSSVMGSLGEKGKIAYCGSKAAVKNMIKPLALELADKNIRVNSISPGLVMTEMTDKLFASISEQSSQDIINKHPLGIGTPNDVASLCIYLLSNSSRWVTGTDIIIDGGYSIS</sequence>
<dbReference type="Pfam" id="PF13561">
    <property type="entry name" value="adh_short_C2"/>
    <property type="match status" value="1"/>
</dbReference>
<dbReference type="Proteomes" id="UP000076715">
    <property type="component" value="Unassembled WGS sequence"/>
</dbReference>
<organism evidence="2 3">
    <name type="scientific">Aquimarina aggregata</name>
    <dbReference type="NCBI Taxonomy" id="1642818"/>
    <lineage>
        <taxon>Bacteria</taxon>
        <taxon>Pseudomonadati</taxon>
        <taxon>Bacteroidota</taxon>
        <taxon>Flavobacteriia</taxon>
        <taxon>Flavobacteriales</taxon>
        <taxon>Flavobacteriaceae</taxon>
        <taxon>Aquimarina</taxon>
    </lineage>
</organism>
<dbReference type="PRINTS" id="PR00081">
    <property type="entry name" value="GDHRDH"/>
</dbReference>
<comment type="caution">
    <text evidence="2">The sequence shown here is derived from an EMBL/GenBank/DDBJ whole genome shotgun (WGS) entry which is preliminary data.</text>
</comment>
<evidence type="ECO:0000313" key="3">
    <source>
        <dbReference type="Proteomes" id="UP000076715"/>
    </source>
</evidence>
<dbReference type="RefSeq" id="WP_082832371.1">
    <property type="nucleotide sequence ID" value="NZ_LQRT01000005.1"/>
</dbReference>
<dbReference type="PROSITE" id="PS00061">
    <property type="entry name" value="ADH_SHORT"/>
    <property type="match status" value="1"/>
</dbReference>
<dbReference type="STRING" id="1642818.AWE51_22365"/>
<dbReference type="EMBL" id="LQRT01000005">
    <property type="protein sequence ID" value="KZS41450.1"/>
    <property type="molecule type" value="Genomic_DNA"/>
</dbReference>
<dbReference type="FunFam" id="3.40.50.720:FF:000084">
    <property type="entry name" value="Short-chain dehydrogenase reductase"/>
    <property type="match status" value="1"/>
</dbReference>